<name>A0A0R2A8M0_9LACO</name>
<dbReference type="PATRIC" id="fig|1423718.3.peg.1337"/>
<comment type="caution">
    <text evidence="1">The sequence shown here is derived from an EMBL/GenBank/DDBJ whole genome shotgun (WGS) entry which is preliminary data.</text>
</comment>
<dbReference type="Proteomes" id="UP000051008">
    <property type="component" value="Unassembled WGS sequence"/>
</dbReference>
<dbReference type="OrthoDB" id="2339732at2"/>
<accession>A0A0R2A8M0</accession>
<evidence type="ECO:0000313" key="1">
    <source>
        <dbReference type="EMBL" id="KRM63029.1"/>
    </source>
</evidence>
<proteinExistence type="predicted"/>
<dbReference type="RefSeq" id="WP_056977966.1">
    <property type="nucleotide sequence ID" value="NZ_AYYP01000072.1"/>
</dbReference>
<sequence>MQIVNSIYPYPVLSLDDDDYIASSSFEVEFSLTSATSFKNANVHCKFKLHDQSLEDLIKRGLAGFYLHVENSRASYRKLYAIEIGTNTFDLEIDPKLMRQKVELSGFLLAKQEIKYHQSESINSELYGTNYVFPTLNVGDPLAVAFTTNVNIDDTDSFKSVTSIIKVAKSKSDCMLVDPDGEIVYVYLPEKQYEQYVKYQGMQEVILTMVILPALTQLLNYMVIFRNGDIDGQKWYQVIERKIKSLDLDLQDLMKQNVSALELAQKILDNPLERAFMEVQGVIESED</sequence>
<protein>
    <submittedName>
        <fullName evidence="1">Uncharacterized protein</fullName>
    </submittedName>
</protein>
<gene>
    <name evidence="1" type="ORF">FC14_GL001276</name>
</gene>
<reference evidence="1 2" key="1">
    <citation type="journal article" date="2015" name="Genome Announc.">
        <title>Expanding the biotechnology potential of lactobacilli through comparative genomics of 213 strains and associated genera.</title>
        <authorList>
            <person name="Sun Z."/>
            <person name="Harris H.M."/>
            <person name="McCann A."/>
            <person name="Guo C."/>
            <person name="Argimon S."/>
            <person name="Zhang W."/>
            <person name="Yang X."/>
            <person name="Jeffery I.B."/>
            <person name="Cooney J.C."/>
            <person name="Kagawa T.F."/>
            <person name="Liu W."/>
            <person name="Song Y."/>
            <person name="Salvetti E."/>
            <person name="Wrobel A."/>
            <person name="Rasinkangas P."/>
            <person name="Parkhill J."/>
            <person name="Rea M.C."/>
            <person name="O'Sullivan O."/>
            <person name="Ritari J."/>
            <person name="Douillard F.P."/>
            <person name="Paul Ross R."/>
            <person name="Yang R."/>
            <person name="Briner A.E."/>
            <person name="Felis G.E."/>
            <person name="de Vos W.M."/>
            <person name="Barrangou R."/>
            <person name="Klaenhammer T.R."/>
            <person name="Caufield P.W."/>
            <person name="Cui Y."/>
            <person name="Zhang H."/>
            <person name="O'Toole P.W."/>
        </authorList>
    </citation>
    <scope>NUCLEOTIDE SEQUENCE [LARGE SCALE GENOMIC DNA]</scope>
    <source>
        <strain evidence="1 2">DSM 20509</strain>
    </source>
</reference>
<organism evidence="1 2">
    <name type="scientific">Ligilactobacillus agilis DSM 20509</name>
    <dbReference type="NCBI Taxonomy" id="1423718"/>
    <lineage>
        <taxon>Bacteria</taxon>
        <taxon>Bacillati</taxon>
        <taxon>Bacillota</taxon>
        <taxon>Bacilli</taxon>
        <taxon>Lactobacillales</taxon>
        <taxon>Lactobacillaceae</taxon>
        <taxon>Ligilactobacillus</taxon>
    </lineage>
</organism>
<dbReference type="EMBL" id="AYYP01000072">
    <property type="protein sequence ID" value="KRM63029.1"/>
    <property type="molecule type" value="Genomic_DNA"/>
</dbReference>
<keyword evidence="2" id="KW-1185">Reference proteome</keyword>
<dbReference type="AlphaFoldDB" id="A0A0R2A8M0"/>
<evidence type="ECO:0000313" key="2">
    <source>
        <dbReference type="Proteomes" id="UP000051008"/>
    </source>
</evidence>